<dbReference type="Pfam" id="PF15708">
    <property type="entry name" value="PRR20"/>
    <property type="match status" value="1"/>
</dbReference>
<dbReference type="PANTHER" id="PTHR38819:SF1">
    <property type="entry name" value="PROLINE-RICH PROTEIN 20G"/>
    <property type="match status" value="1"/>
</dbReference>
<keyword evidence="4" id="KW-1185">Reference proteome</keyword>
<reference evidence="3" key="1">
    <citation type="submission" date="2025-08" db="UniProtKB">
        <authorList>
            <consortium name="Ensembl"/>
        </authorList>
    </citation>
    <scope>IDENTIFICATION</scope>
</reference>
<feature type="compositionally biased region" description="Pro residues" evidence="2">
    <location>
        <begin position="61"/>
        <end position="70"/>
    </location>
</feature>
<reference evidence="3" key="2">
    <citation type="submission" date="2025-09" db="UniProtKB">
        <authorList>
            <consortium name="Ensembl"/>
        </authorList>
    </citation>
    <scope>IDENTIFICATION</scope>
</reference>
<sequence length="208" mass="22352">MEGQRRSKRLRRMADNQGGCPGSPGCSSGCHEDPVQDRGPGDPSLPSKPIAYVMPMKREAPAPPEPPHPAPRGRRRPRSRGGQRSQRGERGRRGVSRVEEAFQWELGHPRELNNSGETDHPVGAEATQAPALPLNAASTANEEVLLGLGRLQAPPLVSRPEPLLGQQESVSYPYVVFSPLAGSGLHFTQTASGTLVSGVPLFSSYTRL</sequence>
<feature type="compositionally biased region" description="Basic and acidic residues" evidence="2">
    <location>
        <begin position="86"/>
        <end position="98"/>
    </location>
</feature>
<evidence type="ECO:0000256" key="2">
    <source>
        <dbReference type="SAM" id="MobiDB-lite"/>
    </source>
</evidence>
<comment type="similarity">
    <text evidence="1">Belongs to the PRR20 family.</text>
</comment>
<accession>A0A8C9QVG4</accession>
<organism evidence="3 4">
    <name type="scientific">Spermophilus dauricus</name>
    <name type="common">Daurian ground squirrel</name>
    <dbReference type="NCBI Taxonomy" id="99837"/>
    <lineage>
        <taxon>Eukaryota</taxon>
        <taxon>Metazoa</taxon>
        <taxon>Chordata</taxon>
        <taxon>Craniata</taxon>
        <taxon>Vertebrata</taxon>
        <taxon>Euteleostomi</taxon>
        <taxon>Mammalia</taxon>
        <taxon>Eutheria</taxon>
        <taxon>Euarchontoglires</taxon>
        <taxon>Glires</taxon>
        <taxon>Rodentia</taxon>
        <taxon>Sciuromorpha</taxon>
        <taxon>Sciuridae</taxon>
        <taxon>Xerinae</taxon>
        <taxon>Marmotini</taxon>
        <taxon>Spermophilus</taxon>
    </lineage>
</organism>
<protein>
    <submittedName>
        <fullName evidence="3">Uncharacterized protein</fullName>
    </submittedName>
</protein>
<evidence type="ECO:0000313" key="4">
    <source>
        <dbReference type="Proteomes" id="UP000694422"/>
    </source>
</evidence>
<feature type="compositionally biased region" description="Basic and acidic residues" evidence="2">
    <location>
        <begin position="30"/>
        <end position="40"/>
    </location>
</feature>
<dbReference type="AlphaFoldDB" id="A0A8C9QVG4"/>
<dbReference type="Ensembl" id="ENSSDAT00000031125.1">
    <property type="protein sequence ID" value="ENSSDAP00000027234.1"/>
    <property type="gene ID" value="ENSSDAG00000024678.1"/>
</dbReference>
<dbReference type="Proteomes" id="UP000694422">
    <property type="component" value="Unplaced"/>
</dbReference>
<evidence type="ECO:0000256" key="1">
    <source>
        <dbReference type="ARBA" id="ARBA00005946"/>
    </source>
</evidence>
<feature type="region of interest" description="Disordered" evidence="2">
    <location>
        <begin position="1"/>
        <end position="98"/>
    </location>
</feature>
<feature type="compositionally biased region" description="Basic residues" evidence="2">
    <location>
        <begin position="1"/>
        <end position="11"/>
    </location>
</feature>
<feature type="compositionally biased region" description="Basic residues" evidence="2">
    <location>
        <begin position="71"/>
        <end position="81"/>
    </location>
</feature>
<dbReference type="PANTHER" id="PTHR38819">
    <property type="entry name" value="PROLINE-RICH PROTEIN 20A-RELATED"/>
    <property type="match status" value="1"/>
</dbReference>
<evidence type="ECO:0000313" key="3">
    <source>
        <dbReference type="Ensembl" id="ENSSDAP00000027234.1"/>
    </source>
</evidence>
<dbReference type="InterPro" id="IPR031439">
    <property type="entry name" value="PRR20"/>
</dbReference>
<proteinExistence type="inferred from homology"/>
<name>A0A8C9QVG4_SPEDA</name>